<gene>
    <name evidence="2" type="ORF">ACFQH9_14335</name>
</gene>
<dbReference type="EMBL" id="JBHSQK010000032">
    <property type="protein sequence ID" value="MFC5949451.1"/>
    <property type="molecule type" value="Genomic_DNA"/>
</dbReference>
<reference evidence="3" key="1">
    <citation type="journal article" date="2019" name="Int. J. Syst. Evol. Microbiol.">
        <title>The Global Catalogue of Microorganisms (GCM) 10K type strain sequencing project: providing services to taxonomists for standard genome sequencing and annotation.</title>
        <authorList>
            <consortium name="The Broad Institute Genomics Platform"/>
            <consortium name="The Broad Institute Genome Sequencing Center for Infectious Disease"/>
            <person name="Wu L."/>
            <person name="Ma J."/>
        </authorList>
    </citation>
    <scope>NUCLEOTIDE SEQUENCE [LARGE SCALE GENOMIC DNA]</scope>
    <source>
        <strain evidence="3">CGMCC 4.7397</strain>
    </source>
</reference>
<dbReference type="Proteomes" id="UP001596119">
    <property type="component" value="Unassembled WGS sequence"/>
</dbReference>
<accession>A0ABW1I9W8</accession>
<organism evidence="2 3">
    <name type="scientific">Pseudonocardia lutea</name>
    <dbReference type="NCBI Taxonomy" id="2172015"/>
    <lineage>
        <taxon>Bacteria</taxon>
        <taxon>Bacillati</taxon>
        <taxon>Actinomycetota</taxon>
        <taxon>Actinomycetes</taxon>
        <taxon>Pseudonocardiales</taxon>
        <taxon>Pseudonocardiaceae</taxon>
        <taxon>Pseudonocardia</taxon>
    </lineage>
</organism>
<comment type="caution">
    <text evidence="2">The sequence shown here is derived from an EMBL/GenBank/DDBJ whole genome shotgun (WGS) entry which is preliminary data.</text>
</comment>
<feature type="compositionally biased region" description="Low complexity" evidence="1">
    <location>
        <begin position="93"/>
        <end position="109"/>
    </location>
</feature>
<feature type="region of interest" description="Disordered" evidence="1">
    <location>
        <begin position="72"/>
        <end position="117"/>
    </location>
</feature>
<evidence type="ECO:0000313" key="2">
    <source>
        <dbReference type="EMBL" id="MFC5949451.1"/>
    </source>
</evidence>
<feature type="non-terminal residue" evidence="2">
    <location>
        <position position="166"/>
    </location>
</feature>
<name>A0ABW1I9W8_9PSEU</name>
<evidence type="ECO:0000256" key="1">
    <source>
        <dbReference type="SAM" id="MobiDB-lite"/>
    </source>
</evidence>
<protein>
    <submittedName>
        <fullName evidence="2">Uncharacterized protein</fullName>
    </submittedName>
</protein>
<evidence type="ECO:0000313" key="3">
    <source>
        <dbReference type="Proteomes" id="UP001596119"/>
    </source>
</evidence>
<keyword evidence="3" id="KW-1185">Reference proteome</keyword>
<feature type="region of interest" description="Disordered" evidence="1">
    <location>
        <begin position="1"/>
        <end position="26"/>
    </location>
</feature>
<proteinExistence type="predicted"/>
<sequence>MTPDGDGTPAGRRPLDEEPAAGGCCPRAPDPVDLCAILSDDALLDALGRYALSDDRIRECYGSDPVVDLLLGWRGGDDDQDTGPPSAEEEQPVAEAAEASEAVPAAPAPRRADESRRARRLPMAAAAALVVGCLLGAGLGEGPGTLAVGSADAARVVDARLDRAAA</sequence>